<gene>
    <name evidence="2" type="ORF">NJQ99_03415</name>
</gene>
<evidence type="ECO:0000256" key="1">
    <source>
        <dbReference type="ARBA" id="ARBA00022679"/>
    </source>
</evidence>
<sequence length="400" mass="43125">MTATGGAAMQDALSGVRVLDFTTMMAGPYGTRLLADLGAEVIKIEPPDGDYMRYQPPVKNGCSRYFGHLNAGKKSIALDLKAKAAQEVVARMIANADVVIENFRPGVMARLGLGYDACAAINPRIVYCSISGYGQDGPDAEKPAYAPMIHAASGYDVTLAGYQPEEGPPAVTGVFVADVLGGLYSASAIQTALFQRERTGRGQAIDTTLMECMLNLLIYEIQFEQQPSNARRPRYGPLPTRDGHVIVLPINSRNFLNLCKALGHEEWATDPLFAAPADRVRNWDALMARIAEWTRTRTAADCETTLMAGGVPASRYRTVREAMEDPQLAFREAFSVVEDAAGPFRVVRGPYTMSGTSTAVRAHVPALAEHTEALLRDVAGLDAAAIARLRDEDGGVRFPG</sequence>
<dbReference type="PANTHER" id="PTHR48207">
    <property type="entry name" value="SUCCINATE--HYDROXYMETHYLGLUTARATE COA-TRANSFERASE"/>
    <property type="match status" value="1"/>
</dbReference>
<keyword evidence="3" id="KW-1185">Reference proteome</keyword>
<name>A0A9J6PH81_9PROT</name>
<dbReference type="InterPro" id="IPR023606">
    <property type="entry name" value="CoA-Trfase_III_dom_1_sf"/>
</dbReference>
<comment type="caution">
    <text evidence="2">The sequence shown here is derived from an EMBL/GenBank/DDBJ whole genome shotgun (WGS) entry which is preliminary data.</text>
</comment>
<dbReference type="RefSeq" id="WP_269331394.1">
    <property type="nucleotide sequence ID" value="NZ_JAMZFT010000001.1"/>
</dbReference>
<dbReference type="AlphaFoldDB" id="A0A9J6PH81"/>
<dbReference type="SUPFAM" id="SSF89796">
    <property type="entry name" value="CoA-transferase family III (CaiB/BaiF)"/>
    <property type="match status" value="1"/>
</dbReference>
<organism evidence="2 3">
    <name type="scientific">Futiania mangrovi</name>
    <dbReference type="NCBI Taxonomy" id="2959716"/>
    <lineage>
        <taxon>Bacteria</taxon>
        <taxon>Pseudomonadati</taxon>
        <taxon>Pseudomonadota</taxon>
        <taxon>Alphaproteobacteria</taxon>
        <taxon>Futianiales</taxon>
        <taxon>Futianiaceae</taxon>
        <taxon>Futiania</taxon>
    </lineage>
</organism>
<dbReference type="Gene3D" id="3.40.50.10540">
    <property type="entry name" value="Crotonobetainyl-coa:carnitine coa-transferase, domain 1"/>
    <property type="match status" value="1"/>
</dbReference>
<dbReference type="EMBL" id="JAMZFT010000001">
    <property type="protein sequence ID" value="MCP1335450.1"/>
    <property type="molecule type" value="Genomic_DNA"/>
</dbReference>
<dbReference type="InterPro" id="IPR044855">
    <property type="entry name" value="CoA-Trfase_III_dom3_sf"/>
</dbReference>
<reference evidence="2" key="1">
    <citation type="submission" date="2022-06" db="EMBL/GenBank/DDBJ databases">
        <title>Isolation and Genomics of Futiania mangrovii gen. nov., sp. nov., a Rare and Metabolically-versatile member in the Class Alphaproteobacteria.</title>
        <authorList>
            <person name="Liu L."/>
            <person name="Huang W.-C."/>
            <person name="Pan J."/>
            <person name="Li J."/>
            <person name="Huang Y."/>
            <person name="Du H."/>
            <person name="Liu Y."/>
            <person name="Li M."/>
        </authorList>
    </citation>
    <scope>NUCLEOTIDE SEQUENCE</scope>
    <source>
        <strain evidence="2">FT118</strain>
    </source>
</reference>
<proteinExistence type="predicted"/>
<dbReference type="GO" id="GO:0008410">
    <property type="term" value="F:CoA-transferase activity"/>
    <property type="evidence" value="ECO:0007669"/>
    <property type="project" value="TreeGrafter"/>
</dbReference>
<dbReference type="InterPro" id="IPR050483">
    <property type="entry name" value="CoA-transferase_III_domain"/>
</dbReference>
<dbReference type="PANTHER" id="PTHR48207:SF3">
    <property type="entry name" value="SUCCINATE--HYDROXYMETHYLGLUTARATE COA-TRANSFERASE"/>
    <property type="match status" value="1"/>
</dbReference>
<keyword evidence="1 2" id="KW-0808">Transferase</keyword>
<dbReference type="InterPro" id="IPR003673">
    <property type="entry name" value="CoA-Trfase_fam_III"/>
</dbReference>
<dbReference type="Gene3D" id="3.30.1540.10">
    <property type="entry name" value="formyl-coa transferase, domain 3"/>
    <property type="match status" value="1"/>
</dbReference>
<dbReference type="Pfam" id="PF02515">
    <property type="entry name" value="CoA_transf_3"/>
    <property type="match status" value="1"/>
</dbReference>
<dbReference type="Proteomes" id="UP001055804">
    <property type="component" value="Unassembled WGS sequence"/>
</dbReference>
<evidence type="ECO:0000313" key="3">
    <source>
        <dbReference type="Proteomes" id="UP001055804"/>
    </source>
</evidence>
<evidence type="ECO:0000313" key="2">
    <source>
        <dbReference type="EMBL" id="MCP1335450.1"/>
    </source>
</evidence>
<protein>
    <submittedName>
        <fullName evidence="2">CoA transferase</fullName>
    </submittedName>
</protein>
<accession>A0A9J6PH81</accession>